<evidence type="ECO:0000259" key="3">
    <source>
        <dbReference type="Pfam" id="PF00930"/>
    </source>
</evidence>
<name>A0AB39KQD8_9CAUL</name>
<dbReference type="SUPFAM" id="SSF53474">
    <property type="entry name" value="alpha/beta-Hydrolases"/>
    <property type="match status" value="1"/>
</dbReference>
<dbReference type="Gene3D" id="3.40.50.1820">
    <property type="entry name" value="alpha/beta hydrolase"/>
    <property type="match status" value="1"/>
</dbReference>
<organism evidence="4">
    <name type="scientific">Caulobacter sp. 73W</name>
    <dbReference type="NCBI Taxonomy" id="3161137"/>
    <lineage>
        <taxon>Bacteria</taxon>
        <taxon>Pseudomonadati</taxon>
        <taxon>Pseudomonadota</taxon>
        <taxon>Alphaproteobacteria</taxon>
        <taxon>Caulobacterales</taxon>
        <taxon>Caulobacteraceae</taxon>
        <taxon>Caulobacter</taxon>
    </lineage>
</organism>
<dbReference type="InterPro" id="IPR050278">
    <property type="entry name" value="Serine_Prot_S9B/DPPIV"/>
</dbReference>
<dbReference type="PANTHER" id="PTHR11731:SF193">
    <property type="entry name" value="DIPEPTIDYL PEPTIDASE 9"/>
    <property type="match status" value="1"/>
</dbReference>
<dbReference type="AlphaFoldDB" id="A0AB39KQD8"/>
<dbReference type="SUPFAM" id="SSF82171">
    <property type="entry name" value="DPP6 N-terminal domain-like"/>
    <property type="match status" value="1"/>
</dbReference>
<evidence type="ECO:0000259" key="2">
    <source>
        <dbReference type="Pfam" id="PF00326"/>
    </source>
</evidence>
<feature type="domain" description="Dipeptidylpeptidase IV N-terminal" evidence="3">
    <location>
        <begin position="125"/>
        <end position="448"/>
    </location>
</feature>
<feature type="chain" id="PRO_5044347587" evidence="1">
    <location>
        <begin position="21"/>
        <end position="737"/>
    </location>
</feature>
<dbReference type="GO" id="GO:0008239">
    <property type="term" value="F:dipeptidyl-peptidase activity"/>
    <property type="evidence" value="ECO:0007669"/>
    <property type="project" value="TreeGrafter"/>
</dbReference>
<dbReference type="Pfam" id="PF00326">
    <property type="entry name" value="Peptidase_S9"/>
    <property type="match status" value="1"/>
</dbReference>
<dbReference type="GO" id="GO:0006508">
    <property type="term" value="P:proteolysis"/>
    <property type="evidence" value="ECO:0007669"/>
    <property type="project" value="InterPro"/>
</dbReference>
<keyword evidence="1" id="KW-0732">Signal</keyword>
<reference evidence="4" key="1">
    <citation type="submission" date="2024-06" db="EMBL/GenBank/DDBJ databases">
        <title>Caulobacter inopinatus, sp. nov.</title>
        <authorList>
            <person name="Donachie S.P."/>
        </authorList>
    </citation>
    <scope>NUCLEOTIDE SEQUENCE</scope>
    <source>
        <strain evidence="4">73W</strain>
    </source>
</reference>
<dbReference type="InterPro" id="IPR029058">
    <property type="entry name" value="AB_hydrolase_fold"/>
</dbReference>
<protein>
    <submittedName>
        <fullName evidence="4">S9 family peptidase</fullName>
    </submittedName>
</protein>
<dbReference type="Pfam" id="PF00930">
    <property type="entry name" value="DPPIV_N"/>
    <property type="match status" value="1"/>
</dbReference>
<dbReference type="GO" id="GO:0008236">
    <property type="term" value="F:serine-type peptidase activity"/>
    <property type="evidence" value="ECO:0007669"/>
    <property type="project" value="InterPro"/>
</dbReference>
<dbReference type="Gene3D" id="2.140.10.30">
    <property type="entry name" value="Dipeptidylpeptidase IV, N-terminal domain"/>
    <property type="match status" value="1"/>
</dbReference>
<feature type="domain" description="Peptidase S9 prolyl oligopeptidase catalytic" evidence="2">
    <location>
        <begin position="539"/>
        <end position="734"/>
    </location>
</feature>
<proteinExistence type="predicted"/>
<dbReference type="InterPro" id="IPR002469">
    <property type="entry name" value="Peptidase_S9B_N"/>
</dbReference>
<dbReference type="PANTHER" id="PTHR11731">
    <property type="entry name" value="PROTEASE FAMILY S9B,C DIPEPTIDYL-PEPTIDASE IV-RELATED"/>
    <property type="match status" value="1"/>
</dbReference>
<evidence type="ECO:0000256" key="1">
    <source>
        <dbReference type="SAM" id="SignalP"/>
    </source>
</evidence>
<sequence>MRQIVPVALAAILSAGSAQAEILTPERVFADRDLNGPKALGVALSPDGKRVTYRKAKVEDQKVTDLWAVDVQGGEPYRLVDARALSPETKALSEAEIARRERMRIAQTGVVEYHWDEQGRFILVPVDGDLFLAEADGGKVRRLTQTRGDEVDGKVSPKGTYVSFVREQNLYVLPLAGGAERALTTDGKDTLTWATAEFIAQEEMDRNTGYWWSPDETRIALTRVDESGVDVVPRLDIGASGATSVAQRYPRAGRPNAVVEVYVHDLASGEKVKVDLGADKDIYVARVKWSEDGKTLYVQRQTRDQKRLDLLAVDPATGAAKVILTETSPHWVELSDDFRPLKDGSFLWSSEKSGFRHLYLHAADGRLIRQVTKGEWPMDALAGVDEAKGVALFAASIDTPLERRLYSVSYKGPAAPKALTPAGGWWSVDVAEEGGAFAGTYSDPSTPPQTALYDAKGKRVRWIEENRLDASHPYAPFKDSHRVPTFGSIKAADGQDLYYGLTTPPGFDASKKYPVVVLVYGGPTSQTVTKKWYEPRERLLLDAGYIVFRLDNRGSVNRSVAFKTALDRKLGTVEVQDQIAGANFLKTLPYVDPARIGVVGWSYGGYMSLMLLTQPNSGFSAGISGAPPTDWSLYDTHYTERFMGTPQDNAAGYKASEVGPRLKDMSGDLLLVHGMSDDNVIFENATRVMAQMQAQAQPFETMLYPGERHSVVRSPSKGLHVWKTYLDFLGRKLKPGS</sequence>
<dbReference type="InterPro" id="IPR001375">
    <property type="entry name" value="Peptidase_S9_cat"/>
</dbReference>
<feature type="signal peptide" evidence="1">
    <location>
        <begin position="1"/>
        <end position="20"/>
    </location>
</feature>
<gene>
    <name evidence="4" type="ORF">ABOZ73_13565</name>
</gene>
<dbReference type="EMBL" id="CP158375">
    <property type="protein sequence ID" value="XDO95820.1"/>
    <property type="molecule type" value="Genomic_DNA"/>
</dbReference>
<accession>A0AB39KQD8</accession>
<evidence type="ECO:0000313" key="4">
    <source>
        <dbReference type="EMBL" id="XDO95820.1"/>
    </source>
</evidence>
<dbReference type="RefSeq" id="WP_369058663.1">
    <property type="nucleotide sequence ID" value="NZ_CP158375.1"/>
</dbReference>